<evidence type="ECO:0000256" key="2">
    <source>
        <dbReference type="ARBA" id="ARBA00018874"/>
    </source>
</evidence>
<reference evidence="5" key="1">
    <citation type="submission" date="2023-08" db="EMBL/GenBank/DDBJ databases">
        <title>Black Yeasts Isolated from many extreme environments.</title>
        <authorList>
            <person name="Coleine C."/>
            <person name="Stajich J.E."/>
            <person name="Selbmann L."/>
        </authorList>
    </citation>
    <scope>NUCLEOTIDE SEQUENCE</scope>
    <source>
        <strain evidence="5">CCFEE 5401</strain>
    </source>
</reference>
<comment type="similarity">
    <text evidence="1">Belongs to the ATG101 family.</text>
</comment>
<dbReference type="GO" id="GO:0000045">
    <property type="term" value="P:autophagosome assembly"/>
    <property type="evidence" value="ECO:0007669"/>
    <property type="project" value="TreeGrafter"/>
</dbReference>
<evidence type="ECO:0000313" key="6">
    <source>
        <dbReference type="Proteomes" id="UP001310890"/>
    </source>
</evidence>
<dbReference type="EMBL" id="JAVRRL010000090">
    <property type="protein sequence ID" value="KAK5108290.1"/>
    <property type="molecule type" value="Genomic_DNA"/>
</dbReference>
<sequence length="194" mass="21801">METRKPPEFTIELSADRQNLKDVVKGIIHSILFHRIFTPLTPSAFEVLDLTIPCVPDPEVADLLETRSTTLLRALDTTTTTTTQSPQYNNAKNNGGPAHGSITVQFLERRRRKGWFITKPDEETIWETWVLSVSLTSARSEPEAERNRRVMEASLQEAVMKVITTANGEKEHIPPITTNDSTAFPYQILVNAKG</sequence>
<evidence type="ECO:0000313" key="5">
    <source>
        <dbReference type="EMBL" id="KAK5108290.1"/>
    </source>
</evidence>
<dbReference type="PANTHER" id="PTHR13292">
    <property type="entry name" value="AUTOPHAGY-RELATED PROTEIN 101"/>
    <property type="match status" value="1"/>
</dbReference>
<gene>
    <name evidence="5" type="ORF">LTR62_008605</name>
</gene>
<feature type="region of interest" description="Disordered" evidence="4">
    <location>
        <begin position="78"/>
        <end position="99"/>
    </location>
</feature>
<organism evidence="5 6">
    <name type="scientific">Meristemomyces frigidus</name>
    <dbReference type="NCBI Taxonomy" id="1508187"/>
    <lineage>
        <taxon>Eukaryota</taxon>
        <taxon>Fungi</taxon>
        <taxon>Dikarya</taxon>
        <taxon>Ascomycota</taxon>
        <taxon>Pezizomycotina</taxon>
        <taxon>Dothideomycetes</taxon>
        <taxon>Dothideomycetidae</taxon>
        <taxon>Mycosphaerellales</taxon>
        <taxon>Teratosphaeriaceae</taxon>
        <taxon>Meristemomyces</taxon>
    </lineage>
</organism>
<dbReference type="AlphaFoldDB" id="A0AAN7YCK4"/>
<comment type="caution">
    <text evidence="5">The sequence shown here is derived from an EMBL/GenBank/DDBJ whole genome shotgun (WGS) entry which is preliminary data.</text>
</comment>
<keyword evidence="3" id="KW-0072">Autophagy</keyword>
<dbReference type="Proteomes" id="UP001310890">
    <property type="component" value="Unassembled WGS sequence"/>
</dbReference>
<protein>
    <recommendedName>
        <fullName evidence="2">Autophagy-related protein 101</fullName>
    </recommendedName>
</protein>
<dbReference type="GO" id="GO:0000407">
    <property type="term" value="C:phagophore assembly site"/>
    <property type="evidence" value="ECO:0007669"/>
    <property type="project" value="TreeGrafter"/>
</dbReference>
<dbReference type="GO" id="GO:1990316">
    <property type="term" value="C:Atg1/ULK1 kinase complex"/>
    <property type="evidence" value="ECO:0007669"/>
    <property type="project" value="TreeGrafter"/>
</dbReference>
<evidence type="ECO:0000256" key="4">
    <source>
        <dbReference type="SAM" id="MobiDB-lite"/>
    </source>
</evidence>
<name>A0AAN7YCK4_9PEZI</name>
<accession>A0AAN7YCK4</accession>
<dbReference type="PANTHER" id="PTHR13292:SF0">
    <property type="entry name" value="AUTOPHAGY-RELATED PROTEIN 101"/>
    <property type="match status" value="1"/>
</dbReference>
<dbReference type="GO" id="GO:0019901">
    <property type="term" value="F:protein kinase binding"/>
    <property type="evidence" value="ECO:0007669"/>
    <property type="project" value="TreeGrafter"/>
</dbReference>
<feature type="compositionally biased region" description="Polar residues" evidence="4">
    <location>
        <begin position="84"/>
        <end position="93"/>
    </location>
</feature>
<evidence type="ECO:0000256" key="3">
    <source>
        <dbReference type="ARBA" id="ARBA00023006"/>
    </source>
</evidence>
<proteinExistence type="inferred from homology"/>
<evidence type="ECO:0000256" key="1">
    <source>
        <dbReference type="ARBA" id="ARBA00007130"/>
    </source>
</evidence>
<dbReference type="InterPro" id="IPR012445">
    <property type="entry name" value="ATG101"/>
</dbReference>
<dbReference type="Pfam" id="PF07855">
    <property type="entry name" value="ATG101"/>
    <property type="match status" value="1"/>
</dbReference>